<dbReference type="PANTHER" id="PTHR40034">
    <property type="entry name" value="BSL5891 PROTEIN"/>
    <property type="match status" value="1"/>
</dbReference>
<evidence type="ECO:0000313" key="3">
    <source>
        <dbReference type="EMBL" id="MBP2405052.1"/>
    </source>
</evidence>
<reference evidence="3 4" key="1">
    <citation type="submission" date="2021-03" db="EMBL/GenBank/DDBJ databases">
        <title>Sequencing the genomes of 1000 actinobacteria strains.</title>
        <authorList>
            <person name="Klenk H.-P."/>
        </authorList>
    </citation>
    <scope>NUCLEOTIDE SEQUENCE [LARGE SCALE GENOMIC DNA]</scope>
    <source>
        <strain evidence="3 4">DSM 41480</strain>
    </source>
</reference>
<sequence>MTEPPTEPPAEPPAGPAARLPEQSTTSPSTVPPEGGPKGGRTASAVTVPMVVAGVCLAIPFGAMLWVDSYSRLTPTFIGMPFFYWYQMLWVVLSTALTVVAYVIVRRQERARKGGERR</sequence>
<organism evidence="3 4">
    <name type="scientific">Streptomyces syringium</name>
    <dbReference type="NCBI Taxonomy" id="76729"/>
    <lineage>
        <taxon>Bacteria</taxon>
        <taxon>Bacillati</taxon>
        <taxon>Actinomycetota</taxon>
        <taxon>Actinomycetes</taxon>
        <taxon>Kitasatosporales</taxon>
        <taxon>Streptomycetaceae</taxon>
        <taxon>Streptomyces</taxon>
    </lineage>
</organism>
<evidence type="ECO:0000256" key="1">
    <source>
        <dbReference type="SAM" id="MobiDB-lite"/>
    </source>
</evidence>
<feature type="compositionally biased region" description="Pro residues" evidence="1">
    <location>
        <begin position="1"/>
        <end position="15"/>
    </location>
</feature>
<evidence type="ECO:0008006" key="5">
    <source>
        <dbReference type="Google" id="ProtNLM"/>
    </source>
</evidence>
<dbReference type="Pfam" id="PF11755">
    <property type="entry name" value="DUF3311"/>
    <property type="match status" value="1"/>
</dbReference>
<dbReference type="InterPro" id="IPR021741">
    <property type="entry name" value="DUF3311"/>
</dbReference>
<feature type="transmembrane region" description="Helical" evidence="2">
    <location>
        <begin position="87"/>
        <end position="105"/>
    </location>
</feature>
<dbReference type="GeneID" id="94359379"/>
<protein>
    <recommendedName>
        <fullName evidence="5">DUF3311 domain-containing protein</fullName>
    </recommendedName>
</protein>
<dbReference type="EMBL" id="JAGIOH010000001">
    <property type="protein sequence ID" value="MBP2405052.1"/>
    <property type="molecule type" value="Genomic_DNA"/>
</dbReference>
<dbReference type="RefSeq" id="WP_372449104.1">
    <property type="nucleotide sequence ID" value="NZ_JAGIOH010000001.1"/>
</dbReference>
<evidence type="ECO:0000313" key="4">
    <source>
        <dbReference type="Proteomes" id="UP001519291"/>
    </source>
</evidence>
<keyword evidence="2" id="KW-0812">Transmembrane</keyword>
<name>A0ABS4Y8C8_9ACTN</name>
<gene>
    <name evidence="3" type="ORF">JO379_004521</name>
</gene>
<dbReference type="Proteomes" id="UP001519291">
    <property type="component" value="Unassembled WGS sequence"/>
</dbReference>
<comment type="caution">
    <text evidence="3">The sequence shown here is derived from an EMBL/GenBank/DDBJ whole genome shotgun (WGS) entry which is preliminary data.</text>
</comment>
<accession>A0ABS4Y8C8</accession>
<feature type="transmembrane region" description="Helical" evidence="2">
    <location>
        <begin position="46"/>
        <end position="67"/>
    </location>
</feature>
<dbReference type="PANTHER" id="PTHR40034:SF1">
    <property type="entry name" value="BSL5891 PROTEIN"/>
    <property type="match status" value="1"/>
</dbReference>
<keyword evidence="2" id="KW-1133">Transmembrane helix</keyword>
<keyword evidence="4" id="KW-1185">Reference proteome</keyword>
<keyword evidence="2" id="KW-0472">Membrane</keyword>
<proteinExistence type="predicted"/>
<feature type="region of interest" description="Disordered" evidence="1">
    <location>
        <begin position="1"/>
        <end position="43"/>
    </location>
</feature>
<evidence type="ECO:0000256" key="2">
    <source>
        <dbReference type="SAM" id="Phobius"/>
    </source>
</evidence>